<sequence length="1921" mass="211873">MSVSIDSLDSEERPDEASRQPPPSLDALHEFSTLVATGLDQEHLLEAILESALRLPELDGGGLYWREPDDSYRLVVRRGLSEAFFAEVEHLPADSPQAAIIRRGRLECSCHPYQAHCTDASLVQVAALIEEGILSVVVLPIHVGGQALACLNLGSKRPGLVNASTIATLDTLARQFTQALEHLLAKVEASGQRQNLAGLFEAITDYLFVLDTEARILHYNPAVATGLGYGDRLLGQPVWTVHPPEVHAEAKRVVAEMLAGSRDSCPLPLLKANGERRLVDTRVVMGHWDGRPAIIGVSRDITEQVQQQEALRDERHFSAGLIDVLPGVFYLFDAQGRLLRWSNLGAVTGYPDERIAAMGALEFFVEEDRARVQQAVLHTLEQGDGVVEANLLLADGRQILYRMAARRIFIGNEPHLIGIGIDISEQQTTRQALEGVRTHLTTLISAIPDLVWLKDPDGVYLNCNPAFERFFGASEGEIVGRTDYDFVPAEVADFFRAHDRTAAEAGKPSINEDWLEFAADGYRGLFETVKAPMRAADGRLIGVLGVARDITAARTAQEALREREEIYSLIFNQAGDGIELTDAETLRFVEVNDTACRLLGYTREELLGMSLVDIQGDQNEAVFSERAARVLNTTGMVRFDSRHRRKDGTLLDVQVSVQAVRLRDRDYFVGVWRDIGAEKASQMALANEAEWRRALIENSRDGIAIFDENHAAIEINSRFAELLGYAPEEAIGLRSWDIDVDLSETDVRHGFADPLAVNATFETRHRRKDGSLYDAEVSVRGARIGGREIFISLTRDISDRKAQQRALQEREEIFSAIVNQATDGIVLIDAETLRFTEFNEAACRGLGYTREEFANIKLSQIAGVWDREQVAEQARALIEQGGGIFEVTHRGKAGESRHVRASNRLVEIQGRRYFAAIWYDVTEQRRAEKILRETMLFLRESQSIARLGGWKANPMTGTLIWTEEICHLLGHPLDGLAITLEEGLRYYAPEYLPLIRQRLQESWETGSPFALECEMVKASGQRFWAELRCVGRVDGEDECYLAGTFQDISERKRIAAELDAHRHHLEELVAERTAELETANRQLLISDLRLKAMFEMSQQADTMDEHALLQRGIDEAVNLTGSEIGYLHFVNEDQESIQLHTWSTGTLTQCMTLQDPHYPLSSAGVWADAARWRRPVVHNDYQNLADRRGYPAGHVHLSRHLGVPVVEGDRVRALIGVGNKPTHYDASDEHELQLIAQDLWRIVMRRRAEAELAAAKETAEQANRAKSAFLANMSHEIRTPMNAILGLTYLLQQEEADTGRQARLGKIAGASRHLLQLINDILDLAKIEEQKLVLEVTDLALPEVLSSVCTLIGEKAYEKGLELVVDLDPVLAEGPSLRGDPTRLTQILLNFLGNAVKFTERGAVSLRVRLKEDRAEDLLIRFEIQDTGIGIASEHLRRLFQSFEQADSSTTRRYGGTGLGLAINRRLADLMGGDVGVESRLGVGSTFWFTACLGKGAVEAPRPRQVSRFEGRRALVVDDQPEARDVLTKMLRGCGIETLALASGEAALERLSDSAAPFDLIVLDWRMPGLNGIETARRIAALRLTPPPVRLLLVTAFDDPELRTEAREAGFANILIKPITPSAVHDVLGQVFAGTPPQRPEAGPGESDAERALSHTYRGKRVLLAEDDAINQEVGKSLLSAVGLVVDIANDGAEALAMARANTYALILMDMQMPGMDGLAATRAIRALADRADVPILAMTANAFAEDRERCLAVGMNDFLTKPVDPDALYATLVSWLSRARPAIPTASAGDGEPGALALDLERGRRTFRDDALYGRILLKFVTALGSAGQEIADLLAGGDTSEAATLAHKIKGAANSLALTEVARIAAAVERSIKDATEPGVGPDDLQEALDAAARSIASFRSCLENKERIHSPNRRTKGE</sequence>
<gene>
    <name evidence="23" type="ORF">G3480_21545</name>
</gene>
<dbReference type="InterPro" id="IPR036097">
    <property type="entry name" value="HisK_dim/P_sf"/>
</dbReference>
<reference evidence="23 24" key="2">
    <citation type="submission" date="2020-02" db="EMBL/GenBank/DDBJ databases">
        <title>Genome sequences of Thiorhodococcus mannitoliphagus and Thiorhodococcus minor, purple sulfur photosynthetic bacteria in the gammaproteobacterial family, Chromatiaceae.</title>
        <authorList>
            <person name="Aviles F.A."/>
            <person name="Meyer T.E."/>
            <person name="Kyndt J.A."/>
        </authorList>
    </citation>
    <scope>NUCLEOTIDE SEQUENCE [LARGE SCALE GENOMIC DNA]</scope>
    <source>
        <strain evidence="23 24">DSM 18266</strain>
    </source>
</reference>
<feature type="domain" description="Response regulatory" evidence="19">
    <location>
        <begin position="1513"/>
        <end position="1632"/>
    </location>
</feature>
<keyword evidence="6" id="KW-0808">Transferase</keyword>
<comment type="catalytic activity">
    <reaction evidence="1">
        <text>ATP + protein L-histidine = ADP + protein N-phospho-L-histidine.</text>
        <dbReference type="EC" id="2.7.13.3"/>
    </reaction>
</comment>
<dbReference type="InterPro" id="IPR013656">
    <property type="entry name" value="PAS_4"/>
</dbReference>
<evidence type="ECO:0000313" key="23">
    <source>
        <dbReference type="EMBL" id="NEX22853.1"/>
    </source>
</evidence>
<evidence type="ECO:0000256" key="3">
    <source>
        <dbReference type="ARBA" id="ARBA00012438"/>
    </source>
</evidence>
<dbReference type="Pfam" id="PF02518">
    <property type="entry name" value="HATPase_c"/>
    <property type="match status" value="1"/>
</dbReference>
<keyword evidence="11" id="KW-1133">Transmembrane helix</keyword>
<keyword evidence="7" id="KW-0812">Transmembrane</keyword>
<dbReference type="PROSITE" id="PS50109">
    <property type="entry name" value="HIS_KIN"/>
    <property type="match status" value="1"/>
</dbReference>
<dbReference type="Pfam" id="PF13185">
    <property type="entry name" value="GAF_2"/>
    <property type="match status" value="2"/>
</dbReference>
<dbReference type="CDD" id="cd16922">
    <property type="entry name" value="HATPase_EvgS-ArcB-TorS-like"/>
    <property type="match status" value="1"/>
</dbReference>
<dbReference type="PROSITE" id="PS50113">
    <property type="entry name" value="PAC"/>
    <property type="match status" value="3"/>
</dbReference>
<feature type="domain" description="Histidine kinase" evidence="18">
    <location>
        <begin position="1272"/>
        <end position="1495"/>
    </location>
</feature>
<dbReference type="SMART" id="SM00065">
    <property type="entry name" value="GAF"/>
    <property type="match status" value="2"/>
</dbReference>
<dbReference type="RefSeq" id="WP_164655945.1">
    <property type="nucleotide sequence ID" value="NZ_JAAIJR010000131.1"/>
</dbReference>
<comment type="caution">
    <text evidence="23">The sequence shown here is derived from an EMBL/GenBank/DDBJ whole genome shotgun (WGS) entry which is preliminary data.</text>
</comment>
<feature type="modified residue" description="4-aspartylphosphate" evidence="15">
    <location>
        <position position="1710"/>
    </location>
</feature>
<dbReference type="CDD" id="cd00082">
    <property type="entry name" value="HisKA"/>
    <property type="match status" value="1"/>
</dbReference>
<evidence type="ECO:0000256" key="9">
    <source>
        <dbReference type="ARBA" id="ARBA00022777"/>
    </source>
</evidence>
<feature type="modified residue" description="4-aspartylphosphate" evidence="15">
    <location>
        <position position="1564"/>
    </location>
</feature>
<feature type="domain" description="PAS" evidence="20">
    <location>
        <begin position="688"/>
        <end position="732"/>
    </location>
</feature>
<dbReference type="EMBL" id="JAAIJR010000131">
    <property type="protein sequence ID" value="NEX22853.1"/>
    <property type="molecule type" value="Genomic_DNA"/>
</dbReference>
<evidence type="ECO:0000256" key="2">
    <source>
        <dbReference type="ARBA" id="ARBA00004651"/>
    </source>
</evidence>
<dbReference type="InterPro" id="IPR003594">
    <property type="entry name" value="HATPase_dom"/>
</dbReference>
<evidence type="ECO:0000256" key="8">
    <source>
        <dbReference type="ARBA" id="ARBA00022741"/>
    </source>
</evidence>
<dbReference type="SMART" id="SM00091">
    <property type="entry name" value="PAS"/>
    <property type="match status" value="6"/>
</dbReference>
<feature type="domain" description="PAC" evidence="21">
    <location>
        <begin position="1009"/>
        <end position="1060"/>
    </location>
</feature>
<dbReference type="Gene3D" id="1.10.287.130">
    <property type="match status" value="1"/>
</dbReference>
<accession>A0A6P1E0U2</accession>
<evidence type="ECO:0000256" key="13">
    <source>
        <dbReference type="ARBA" id="ARBA00023136"/>
    </source>
</evidence>
<keyword evidence="12" id="KW-0902">Two-component regulatory system</keyword>
<dbReference type="Gene3D" id="3.30.450.40">
    <property type="match status" value="2"/>
</dbReference>
<dbReference type="PROSITE" id="PS50112">
    <property type="entry name" value="PAS"/>
    <property type="match status" value="5"/>
</dbReference>
<keyword evidence="24" id="KW-1185">Reference proteome</keyword>
<dbReference type="SUPFAM" id="SSF55781">
    <property type="entry name" value="GAF domain-like"/>
    <property type="match status" value="2"/>
</dbReference>
<reference evidence="24" key="1">
    <citation type="journal article" date="2020" name="Microbiol. Resour. Announc.">
        <title>Draft Genome Sequences of Thiorhodococcus mannitoliphagus and Thiorhodococcus minor, Purple Sulfur Photosynthetic Bacteria in the Gammaproteobacterial Family Chromatiaceae.</title>
        <authorList>
            <person name="Aviles F.A."/>
            <person name="Meyer T.E."/>
            <person name="Kyndt J.A."/>
        </authorList>
    </citation>
    <scope>NUCLEOTIDE SEQUENCE [LARGE SCALE GENOMIC DNA]</scope>
    <source>
        <strain evidence="24">DSM 18266</strain>
    </source>
</reference>
<keyword evidence="4" id="KW-1003">Cell membrane</keyword>
<dbReference type="NCBIfam" id="TIGR00229">
    <property type="entry name" value="sensory_box"/>
    <property type="match status" value="6"/>
</dbReference>
<dbReference type="PROSITE" id="PS50894">
    <property type="entry name" value="HPT"/>
    <property type="match status" value="1"/>
</dbReference>
<evidence type="ECO:0000259" key="20">
    <source>
        <dbReference type="PROSITE" id="PS50112"/>
    </source>
</evidence>
<dbReference type="InterPro" id="IPR011006">
    <property type="entry name" value="CheY-like_superfamily"/>
</dbReference>
<feature type="domain" description="PAS" evidence="20">
    <location>
        <begin position="436"/>
        <end position="506"/>
    </location>
</feature>
<dbReference type="InterPro" id="IPR003018">
    <property type="entry name" value="GAF"/>
</dbReference>
<dbReference type="Gene3D" id="1.20.120.160">
    <property type="entry name" value="HPT domain"/>
    <property type="match status" value="1"/>
</dbReference>
<evidence type="ECO:0000259" key="19">
    <source>
        <dbReference type="PROSITE" id="PS50110"/>
    </source>
</evidence>
<dbReference type="InterPro" id="IPR004358">
    <property type="entry name" value="Sig_transdc_His_kin-like_C"/>
</dbReference>
<evidence type="ECO:0000259" key="18">
    <source>
        <dbReference type="PROSITE" id="PS50109"/>
    </source>
</evidence>
<dbReference type="InterPro" id="IPR000700">
    <property type="entry name" value="PAS-assoc_C"/>
</dbReference>
<dbReference type="Gene3D" id="3.40.50.2300">
    <property type="match status" value="2"/>
</dbReference>
<dbReference type="EC" id="2.7.13.3" evidence="3"/>
<dbReference type="SMART" id="SM00387">
    <property type="entry name" value="HATPase_c"/>
    <property type="match status" value="1"/>
</dbReference>
<keyword evidence="13" id="KW-0472">Membrane</keyword>
<feature type="modified residue" description="Phosphohistidine" evidence="14">
    <location>
        <position position="1849"/>
    </location>
</feature>
<dbReference type="SUPFAM" id="SSF52172">
    <property type="entry name" value="CheY-like"/>
    <property type="match status" value="2"/>
</dbReference>
<dbReference type="Pfam" id="PF00512">
    <property type="entry name" value="HisKA"/>
    <property type="match status" value="1"/>
</dbReference>
<dbReference type="GO" id="GO:0000155">
    <property type="term" value="F:phosphorelay sensor kinase activity"/>
    <property type="evidence" value="ECO:0007669"/>
    <property type="project" value="InterPro"/>
</dbReference>
<dbReference type="InterPro" id="IPR003661">
    <property type="entry name" value="HisK_dim/P_dom"/>
</dbReference>
<dbReference type="Pfam" id="PF01627">
    <property type="entry name" value="Hpt"/>
    <property type="match status" value="1"/>
</dbReference>
<dbReference type="SUPFAM" id="SSF47384">
    <property type="entry name" value="Homodimeric domain of signal transducing histidine kinase"/>
    <property type="match status" value="1"/>
</dbReference>
<dbReference type="GO" id="GO:0005886">
    <property type="term" value="C:plasma membrane"/>
    <property type="evidence" value="ECO:0007669"/>
    <property type="project" value="UniProtKB-SubCell"/>
</dbReference>
<feature type="domain" description="PAS" evidence="20">
    <location>
        <begin position="810"/>
        <end position="881"/>
    </location>
</feature>
<dbReference type="InterPro" id="IPR008207">
    <property type="entry name" value="Sig_transdc_His_kin_Hpt_dom"/>
</dbReference>
<evidence type="ECO:0000256" key="17">
    <source>
        <dbReference type="SAM" id="MobiDB-lite"/>
    </source>
</evidence>
<dbReference type="SUPFAM" id="SSF55785">
    <property type="entry name" value="PYP-like sensor domain (PAS domain)"/>
    <property type="match status" value="7"/>
</dbReference>
<dbReference type="PANTHER" id="PTHR45339">
    <property type="entry name" value="HYBRID SIGNAL TRANSDUCTION HISTIDINE KINASE J"/>
    <property type="match status" value="1"/>
</dbReference>
<evidence type="ECO:0000256" key="12">
    <source>
        <dbReference type="ARBA" id="ARBA00023012"/>
    </source>
</evidence>
<dbReference type="InterPro" id="IPR001789">
    <property type="entry name" value="Sig_transdc_resp-reg_receiver"/>
</dbReference>
<feature type="domain" description="HPt" evidence="22">
    <location>
        <begin position="1810"/>
        <end position="1908"/>
    </location>
</feature>
<feature type="domain" description="PAC" evidence="21">
    <location>
        <begin position="510"/>
        <end position="562"/>
    </location>
</feature>
<dbReference type="GO" id="GO:0005524">
    <property type="term" value="F:ATP binding"/>
    <property type="evidence" value="ECO:0007669"/>
    <property type="project" value="UniProtKB-KW"/>
</dbReference>
<keyword evidence="9" id="KW-0418">Kinase</keyword>
<dbReference type="Pfam" id="PF13426">
    <property type="entry name" value="PAS_9"/>
    <property type="match status" value="4"/>
</dbReference>
<proteinExistence type="predicted"/>
<dbReference type="Pfam" id="PF08448">
    <property type="entry name" value="PAS_4"/>
    <property type="match status" value="2"/>
</dbReference>
<dbReference type="Pfam" id="PF00072">
    <property type="entry name" value="Response_reg"/>
    <property type="match status" value="2"/>
</dbReference>
<comment type="subcellular location">
    <subcellularLocation>
        <location evidence="2">Cell membrane</location>
        <topology evidence="2">Multi-pass membrane protein</topology>
    </subcellularLocation>
</comment>
<evidence type="ECO:0000256" key="5">
    <source>
        <dbReference type="ARBA" id="ARBA00022553"/>
    </source>
</evidence>
<evidence type="ECO:0000259" key="22">
    <source>
        <dbReference type="PROSITE" id="PS50894"/>
    </source>
</evidence>
<feature type="coiled-coil region" evidence="16">
    <location>
        <begin position="1051"/>
        <end position="1082"/>
    </location>
</feature>
<evidence type="ECO:0000256" key="14">
    <source>
        <dbReference type="PROSITE-ProRule" id="PRU00110"/>
    </source>
</evidence>
<evidence type="ECO:0000256" key="7">
    <source>
        <dbReference type="ARBA" id="ARBA00022692"/>
    </source>
</evidence>
<dbReference type="CDD" id="cd17546">
    <property type="entry name" value="REC_hyHK_CKI1_RcsC-like"/>
    <property type="match status" value="2"/>
</dbReference>
<dbReference type="FunFam" id="3.30.565.10:FF:000010">
    <property type="entry name" value="Sensor histidine kinase RcsC"/>
    <property type="match status" value="1"/>
</dbReference>
<dbReference type="InterPro" id="IPR005467">
    <property type="entry name" value="His_kinase_dom"/>
</dbReference>
<evidence type="ECO:0000256" key="16">
    <source>
        <dbReference type="SAM" id="Coils"/>
    </source>
</evidence>
<dbReference type="PRINTS" id="PR00344">
    <property type="entry name" value="BCTRLSENSOR"/>
</dbReference>
<dbReference type="CDD" id="cd00130">
    <property type="entry name" value="PAS"/>
    <property type="match status" value="6"/>
</dbReference>
<keyword evidence="5 15" id="KW-0597">Phosphoprotein</keyword>
<dbReference type="Gene3D" id="3.30.450.20">
    <property type="entry name" value="PAS domain"/>
    <property type="match status" value="7"/>
</dbReference>
<name>A0A6P1E0U2_9GAMM</name>
<keyword evidence="16" id="KW-0175">Coiled coil</keyword>
<dbReference type="InterPro" id="IPR036641">
    <property type="entry name" value="HPT_dom_sf"/>
</dbReference>
<feature type="domain" description="PAS" evidence="20">
    <location>
        <begin position="563"/>
        <end position="634"/>
    </location>
</feature>
<feature type="domain" description="PAS" evidence="20">
    <location>
        <begin position="192"/>
        <end position="229"/>
    </location>
</feature>
<dbReference type="InterPro" id="IPR035965">
    <property type="entry name" value="PAS-like_dom_sf"/>
</dbReference>
<evidence type="ECO:0000256" key="15">
    <source>
        <dbReference type="PROSITE-ProRule" id="PRU00169"/>
    </source>
</evidence>
<evidence type="ECO:0000256" key="1">
    <source>
        <dbReference type="ARBA" id="ARBA00000085"/>
    </source>
</evidence>
<evidence type="ECO:0000256" key="10">
    <source>
        <dbReference type="ARBA" id="ARBA00022840"/>
    </source>
</evidence>
<organism evidence="23 24">
    <name type="scientific">Thiorhodococcus mannitoliphagus</name>
    <dbReference type="NCBI Taxonomy" id="329406"/>
    <lineage>
        <taxon>Bacteria</taxon>
        <taxon>Pseudomonadati</taxon>
        <taxon>Pseudomonadota</taxon>
        <taxon>Gammaproteobacteria</taxon>
        <taxon>Chromatiales</taxon>
        <taxon>Chromatiaceae</taxon>
        <taxon>Thiorhodococcus</taxon>
    </lineage>
</organism>
<dbReference type="InterPro" id="IPR000014">
    <property type="entry name" value="PAS"/>
</dbReference>
<dbReference type="Gene3D" id="3.30.565.10">
    <property type="entry name" value="Histidine kinase-like ATPase, C-terminal domain"/>
    <property type="match status" value="1"/>
</dbReference>
<keyword evidence="10" id="KW-0067">ATP-binding</keyword>
<dbReference type="InterPro" id="IPR036890">
    <property type="entry name" value="HATPase_C_sf"/>
</dbReference>
<feature type="domain" description="Response regulatory" evidence="19">
    <location>
        <begin position="1661"/>
        <end position="1777"/>
    </location>
</feature>
<dbReference type="InterPro" id="IPR029016">
    <property type="entry name" value="GAF-like_dom_sf"/>
</dbReference>
<evidence type="ECO:0000256" key="4">
    <source>
        <dbReference type="ARBA" id="ARBA00022475"/>
    </source>
</evidence>
<evidence type="ECO:0000256" key="11">
    <source>
        <dbReference type="ARBA" id="ARBA00022989"/>
    </source>
</evidence>
<evidence type="ECO:0000259" key="21">
    <source>
        <dbReference type="PROSITE" id="PS50113"/>
    </source>
</evidence>
<dbReference type="SMART" id="SM00388">
    <property type="entry name" value="HisKA"/>
    <property type="match status" value="1"/>
</dbReference>
<feature type="domain" description="PAC" evidence="21">
    <location>
        <begin position="759"/>
        <end position="809"/>
    </location>
</feature>
<dbReference type="SMART" id="SM00448">
    <property type="entry name" value="REC"/>
    <property type="match status" value="2"/>
</dbReference>
<dbReference type="SUPFAM" id="SSF55874">
    <property type="entry name" value="ATPase domain of HSP90 chaperone/DNA topoisomerase II/histidine kinase"/>
    <property type="match status" value="1"/>
</dbReference>
<dbReference type="SUPFAM" id="SSF47226">
    <property type="entry name" value="Histidine-containing phosphotransfer domain, HPT domain"/>
    <property type="match status" value="1"/>
</dbReference>
<keyword evidence="8" id="KW-0547">Nucleotide-binding</keyword>
<dbReference type="SMART" id="SM00086">
    <property type="entry name" value="PAC"/>
    <property type="match status" value="7"/>
</dbReference>
<evidence type="ECO:0000313" key="24">
    <source>
        <dbReference type="Proteomes" id="UP000471640"/>
    </source>
</evidence>
<dbReference type="InterPro" id="IPR001610">
    <property type="entry name" value="PAC"/>
</dbReference>
<protein>
    <recommendedName>
        <fullName evidence="3">histidine kinase</fullName>
        <ecNumber evidence="3">2.7.13.3</ecNumber>
    </recommendedName>
</protein>
<dbReference type="Proteomes" id="UP000471640">
    <property type="component" value="Unassembled WGS sequence"/>
</dbReference>
<feature type="region of interest" description="Disordered" evidence="17">
    <location>
        <begin position="1"/>
        <end position="25"/>
    </location>
</feature>
<dbReference type="PROSITE" id="PS50110">
    <property type="entry name" value="RESPONSE_REGULATORY"/>
    <property type="match status" value="2"/>
</dbReference>
<evidence type="ECO:0000256" key="6">
    <source>
        <dbReference type="ARBA" id="ARBA00022679"/>
    </source>
</evidence>
<dbReference type="PANTHER" id="PTHR45339:SF1">
    <property type="entry name" value="HYBRID SIGNAL TRANSDUCTION HISTIDINE KINASE J"/>
    <property type="match status" value="1"/>
</dbReference>